<dbReference type="SUPFAM" id="SSF50800">
    <property type="entry name" value="PK beta-barrel domain-like"/>
    <property type="match status" value="1"/>
</dbReference>
<dbReference type="InterPro" id="IPR015793">
    <property type="entry name" value="Pyrv_Knase_brl"/>
</dbReference>
<accession>A0A7S4E471</accession>
<evidence type="ECO:0000256" key="10">
    <source>
        <dbReference type="ARBA" id="ARBA00022842"/>
    </source>
</evidence>
<dbReference type="Gene3D" id="3.40.1380.20">
    <property type="entry name" value="Pyruvate kinase, C-terminal domain"/>
    <property type="match status" value="1"/>
</dbReference>
<dbReference type="GO" id="GO:0000287">
    <property type="term" value="F:magnesium ion binding"/>
    <property type="evidence" value="ECO:0007669"/>
    <property type="project" value="InterPro"/>
</dbReference>
<evidence type="ECO:0000256" key="12">
    <source>
        <dbReference type="ARBA" id="ARBA00023317"/>
    </source>
</evidence>
<keyword evidence="8 13" id="KW-0418">Kinase</keyword>
<evidence type="ECO:0000256" key="11">
    <source>
        <dbReference type="ARBA" id="ARBA00023152"/>
    </source>
</evidence>
<evidence type="ECO:0000256" key="4">
    <source>
        <dbReference type="ARBA" id="ARBA00012142"/>
    </source>
</evidence>
<dbReference type="GO" id="GO:0004743">
    <property type="term" value="F:pyruvate kinase activity"/>
    <property type="evidence" value="ECO:0007669"/>
    <property type="project" value="UniProtKB-EC"/>
</dbReference>
<dbReference type="PROSITE" id="PS00110">
    <property type="entry name" value="PYRUVATE_KINASE"/>
    <property type="match status" value="1"/>
</dbReference>
<proteinExistence type="inferred from homology"/>
<dbReference type="SUPFAM" id="SSF52935">
    <property type="entry name" value="PK C-terminal domain-like"/>
    <property type="match status" value="1"/>
</dbReference>
<dbReference type="Pfam" id="PF02887">
    <property type="entry name" value="PK_C"/>
    <property type="match status" value="1"/>
</dbReference>
<dbReference type="OrthoDB" id="108365at2759"/>
<comment type="catalytic activity">
    <reaction evidence="13">
        <text>pyruvate + ATP = phosphoenolpyruvate + ADP + H(+)</text>
        <dbReference type="Rhea" id="RHEA:18157"/>
        <dbReference type="ChEBI" id="CHEBI:15361"/>
        <dbReference type="ChEBI" id="CHEBI:15378"/>
        <dbReference type="ChEBI" id="CHEBI:30616"/>
        <dbReference type="ChEBI" id="CHEBI:58702"/>
        <dbReference type="ChEBI" id="CHEBI:456216"/>
        <dbReference type="EC" id="2.7.1.40"/>
    </reaction>
</comment>
<dbReference type="InterPro" id="IPR040442">
    <property type="entry name" value="Pyrv_kinase-like_dom_sf"/>
</dbReference>
<name>A0A7S4E471_9STRA</name>
<keyword evidence="7" id="KW-0547">Nucleotide-binding</keyword>
<dbReference type="InterPro" id="IPR015813">
    <property type="entry name" value="Pyrv/PenolPyrv_kinase-like_dom"/>
</dbReference>
<dbReference type="Gene3D" id="3.20.20.60">
    <property type="entry name" value="Phosphoenolpyruvate-binding domains"/>
    <property type="match status" value="1"/>
</dbReference>
<feature type="domain" description="Pyruvate kinase C-terminal" evidence="15">
    <location>
        <begin position="412"/>
        <end position="533"/>
    </location>
</feature>
<keyword evidence="6" id="KW-0479">Metal-binding</keyword>
<keyword evidence="10 13" id="KW-0460">Magnesium</keyword>
<dbReference type="Gene3D" id="2.40.33.10">
    <property type="entry name" value="PK beta-barrel domain-like"/>
    <property type="match status" value="1"/>
</dbReference>
<dbReference type="PRINTS" id="PR01050">
    <property type="entry name" value="PYRUVTKNASE"/>
</dbReference>
<dbReference type="InterPro" id="IPR036918">
    <property type="entry name" value="Pyrv_Knase_C_sf"/>
</dbReference>
<dbReference type="UniPathway" id="UPA00109">
    <property type="reaction ID" value="UER00188"/>
</dbReference>
<dbReference type="NCBIfam" id="TIGR01064">
    <property type="entry name" value="pyruv_kin"/>
    <property type="match status" value="1"/>
</dbReference>
<evidence type="ECO:0000313" key="16">
    <source>
        <dbReference type="EMBL" id="CAE0689499.1"/>
    </source>
</evidence>
<dbReference type="GO" id="GO:0016301">
    <property type="term" value="F:kinase activity"/>
    <property type="evidence" value="ECO:0007669"/>
    <property type="project" value="UniProtKB-KW"/>
</dbReference>
<reference evidence="17" key="2">
    <citation type="submission" date="2021-11" db="EMBL/GenBank/DDBJ databases">
        <authorList>
            <consortium name="Genoscope - CEA"/>
            <person name="William W."/>
        </authorList>
    </citation>
    <scope>NUCLEOTIDE SEQUENCE</scope>
</reference>
<keyword evidence="11 13" id="KW-0324">Glycolysis</keyword>
<evidence type="ECO:0000256" key="7">
    <source>
        <dbReference type="ARBA" id="ARBA00022741"/>
    </source>
</evidence>
<keyword evidence="12" id="KW-0670">Pyruvate</keyword>
<evidence type="ECO:0000313" key="18">
    <source>
        <dbReference type="Proteomes" id="UP000789595"/>
    </source>
</evidence>
<keyword evidence="9" id="KW-0067">ATP-binding</keyword>
<dbReference type="InterPro" id="IPR011037">
    <property type="entry name" value="Pyrv_Knase-like_insert_dom_sf"/>
</dbReference>
<dbReference type="FunFam" id="2.40.33.10:FF:000001">
    <property type="entry name" value="Pyruvate kinase"/>
    <property type="match status" value="1"/>
</dbReference>
<comment type="pathway">
    <text evidence="2 13">Carbohydrate degradation; glycolysis; pyruvate from D-glyceraldehyde 3-phosphate: step 5/5.</text>
</comment>
<dbReference type="EC" id="2.7.1.40" evidence="4 13"/>
<dbReference type="GO" id="GO:0005524">
    <property type="term" value="F:ATP binding"/>
    <property type="evidence" value="ECO:0007669"/>
    <property type="project" value="UniProtKB-KW"/>
</dbReference>
<dbReference type="Pfam" id="PF00224">
    <property type="entry name" value="PK"/>
    <property type="match status" value="1"/>
</dbReference>
<dbReference type="EMBL" id="HBIW01005957">
    <property type="protein sequence ID" value="CAE0689499.1"/>
    <property type="molecule type" value="Transcribed_RNA"/>
</dbReference>
<organism evidence="16">
    <name type="scientific">Pelagomonas calceolata</name>
    <dbReference type="NCBI Taxonomy" id="35677"/>
    <lineage>
        <taxon>Eukaryota</taxon>
        <taxon>Sar</taxon>
        <taxon>Stramenopiles</taxon>
        <taxon>Ochrophyta</taxon>
        <taxon>Pelagophyceae</taxon>
        <taxon>Pelagomonadales</taxon>
        <taxon>Pelagomonadaceae</taxon>
        <taxon>Pelagomonas</taxon>
    </lineage>
</organism>
<dbReference type="InterPro" id="IPR018209">
    <property type="entry name" value="Pyrv_Knase_AS"/>
</dbReference>
<dbReference type="EMBL" id="CAKKNE010000002">
    <property type="protein sequence ID" value="CAH0368770.1"/>
    <property type="molecule type" value="Genomic_DNA"/>
</dbReference>
<feature type="domain" description="Pyruvate kinase barrel" evidence="14">
    <location>
        <begin position="50"/>
        <end position="374"/>
    </location>
</feature>
<comment type="cofactor">
    <cofactor evidence="1">
        <name>K(+)</name>
        <dbReference type="ChEBI" id="CHEBI:29103"/>
    </cofactor>
</comment>
<protein>
    <recommendedName>
        <fullName evidence="4 13">Pyruvate kinase</fullName>
        <ecNumber evidence="4 13">2.7.1.40</ecNumber>
    </recommendedName>
</protein>
<evidence type="ECO:0000256" key="13">
    <source>
        <dbReference type="RuleBase" id="RU000504"/>
    </source>
</evidence>
<evidence type="ECO:0000256" key="5">
    <source>
        <dbReference type="ARBA" id="ARBA00022679"/>
    </source>
</evidence>
<comment type="similarity">
    <text evidence="3 13">Belongs to the pyruvate kinase family.</text>
</comment>
<keyword evidence="5 13" id="KW-0808">Transferase</keyword>
<sequence>MRTQLYVVAAVASTHALRAPQARRRTALRAATLPLEDPNGIADARYRKGVKQVSTLGPASATRDMIEKLFVAGTDVFRLNLSHGAADKLEAARHIREVEAKFGHPVGILADLQGPKHRVGMFSDELPKVFLEKGQSYRFDLEDAPGTQSRVQLPHPEVLAALKKGDAILLDDGKLRVEVTSTGNGFVDTVVTNDAALSSRKGFNLPDTVVPTSAMTPKDIEDLEFLMEGFEGVTVDWIALSFVQRPEDMLELKKRINGRSSAKVLAKLEKPQAVEPEMLRAITDVCDGIMVARGDLGVEMPPEDVPIVQKEIIEECRRQGKPVIVATQMLESMIDSPAPTRAECSDVATAIFDGCDAIMLSGESAAGKYPEESVRMQQRLVRRVEASTRHQELVRMGNIGGYEPPHGETDTDAVVEAAANLARSLDAKCLLVFTRTGSSARRLARLKPGLPILAVTPSVDVARSLALSAYVYPAVLDPAAVDAERANLFFKMLEAGLDVARRKHLVRDPTDRIVCTAGLPFNVEGCANAIRVVEAAGLDCWGGQCIWEG</sequence>
<evidence type="ECO:0000256" key="2">
    <source>
        <dbReference type="ARBA" id="ARBA00004997"/>
    </source>
</evidence>
<evidence type="ECO:0000259" key="14">
    <source>
        <dbReference type="Pfam" id="PF00224"/>
    </source>
</evidence>
<dbReference type="InterPro" id="IPR015795">
    <property type="entry name" value="Pyrv_Knase_C"/>
</dbReference>
<dbReference type="AlphaFoldDB" id="A0A7S4E471"/>
<keyword evidence="18" id="KW-1185">Reference proteome</keyword>
<gene>
    <name evidence="16" type="ORF">PCAL00307_LOCUS4933</name>
    <name evidence="17" type="ORF">PECAL_2P18550</name>
</gene>
<dbReference type="Proteomes" id="UP000789595">
    <property type="component" value="Unassembled WGS sequence"/>
</dbReference>
<dbReference type="InterPro" id="IPR001697">
    <property type="entry name" value="Pyr_Knase"/>
</dbReference>
<dbReference type="InterPro" id="IPR015806">
    <property type="entry name" value="Pyrv_Knase_insert_dom_sf"/>
</dbReference>
<evidence type="ECO:0000256" key="3">
    <source>
        <dbReference type="ARBA" id="ARBA00008663"/>
    </source>
</evidence>
<dbReference type="GO" id="GO:0030955">
    <property type="term" value="F:potassium ion binding"/>
    <property type="evidence" value="ECO:0007669"/>
    <property type="project" value="InterPro"/>
</dbReference>
<evidence type="ECO:0000256" key="9">
    <source>
        <dbReference type="ARBA" id="ARBA00022840"/>
    </source>
</evidence>
<evidence type="ECO:0000256" key="6">
    <source>
        <dbReference type="ARBA" id="ARBA00022723"/>
    </source>
</evidence>
<dbReference type="SUPFAM" id="SSF51621">
    <property type="entry name" value="Phosphoenolpyruvate/pyruvate domain"/>
    <property type="match status" value="1"/>
</dbReference>
<evidence type="ECO:0000256" key="8">
    <source>
        <dbReference type="ARBA" id="ARBA00022777"/>
    </source>
</evidence>
<evidence type="ECO:0000259" key="15">
    <source>
        <dbReference type="Pfam" id="PF02887"/>
    </source>
</evidence>
<evidence type="ECO:0000313" key="17">
    <source>
        <dbReference type="EMBL" id="CAH0368770.1"/>
    </source>
</evidence>
<reference evidence="16" key="1">
    <citation type="submission" date="2021-01" db="EMBL/GenBank/DDBJ databases">
        <authorList>
            <person name="Corre E."/>
            <person name="Pelletier E."/>
            <person name="Niang G."/>
            <person name="Scheremetjew M."/>
            <person name="Finn R."/>
            <person name="Kale V."/>
            <person name="Holt S."/>
            <person name="Cochrane G."/>
            <person name="Meng A."/>
            <person name="Brown T."/>
            <person name="Cohen L."/>
        </authorList>
    </citation>
    <scope>NUCLEOTIDE SEQUENCE</scope>
    <source>
        <strain evidence="16">CCMP1756</strain>
    </source>
</reference>
<dbReference type="PANTHER" id="PTHR11817">
    <property type="entry name" value="PYRUVATE KINASE"/>
    <property type="match status" value="1"/>
</dbReference>
<evidence type="ECO:0000256" key="1">
    <source>
        <dbReference type="ARBA" id="ARBA00001958"/>
    </source>
</evidence>